<dbReference type="GO" id="GO:0016831">
    <property type="term" value="F:carboxy-lyase activity"/>
    <property type="evidence" value="ECO:0007669"/>
    <property type="project" value="InterPro"/>
</dbReference>
<comment type="caution">
    <text evidence="5">The sequence shown here is derived from an EMBL/GenBank/DDBJ whole genome shotgun (WGS) entry which is preliminary data.</text>
</comment>
<dbReference type="InterPro" id="IPR036554">
    <property type="entry name" value="GHMP_kinase_C_sf"/>
</dbReference>
<keyword evidence="5" id="KW-0808">Transferase</keyword>
<evidence type="ECO:0000313" key="6">
    <source>
        <dbReference type="Proteomes" id="UP000230790"/>
    </source>
</evidence>
<dbReference type="PANTHER" id="PTHR10977">
    <property type="entry name" value="DIPHOSPHOMEVALONATE DECARBOXYLASE"/>
    <property type="match status" value="1"/>
</dbReference>
<accession>A0A2M8QH66</accession>
<keyword evidence="1" id="KW-0444">Lipid biosynthesis</keyword>
<keyword evidence="5" id="KW-0418">Kinase</keyword>
<organism evidence="5 6">
    <name type="scientific">Candidatus Thermofonsia Clade 3 bacterium</name>
    <dbReference type="NCBI Taxonomy" id="2364212"/>
    <lineage>
        <taxon>Bacteria</taxon>
        <taxon>Bacillati</taxon>
        <taxon>Chloroflexota</taxon>
        <taxon>Candidatus Thermofontia</taxon>
        <taxon>Candidatus Thermofonsia Clade 3</taxon>
    </lineage>
</organism>
<evidence type="ECO:0000256" key="1">
    <source>
        <dbReference type="ARBA" id="ARBA00022516"/>
    </source>
</evidence>
<name>A0A2M8QH66_9CHLR</name>
<dbReference type="SUPFAM" id="SSF54211">
    <property type="entry name" value="Ribosomal protein S5 domain 2-like"/>
    <property type="match status" value="1"/>
</dbReference>
<dbReference type="InterPro" id="IPR005935">
    <property type="entry name" value="Mev_decarb"/>
</dbReference>
<reference evidence="5 6" key="1">
    <citation type="submission" date="2017-11" db="EMBL/GenBank/DDBJ databases">
        <title>Evolution of Phototrophy in the Chloroflexi Phylum Driven by Horizontal Gene Transfer.</title>
        <authorList>
            <person name="Ward L.M."/>
            <person name="Hemp J."/>
            <person name="Shih P.M."/>
            <person name="Mcglynn S.E."/>
            <person name="Fischer W."/>
        </authorList>
    </citation>
    <scope>NUCLEOTIDE SEQUENCE [LARGE SCALE GENOMIC DNA]</scope>
    <source>
        <strain evidence="5">JP3_7</strain>
    </source>
</reference>
<sequence length="374" mass="39942">MHAAHDDILDALGRHGITFPDYPTFDRPGNPRGVAAAKAHPMQGILKYHGLADWEWRIAFLPSISVTNDAAYSITLVEFDPDLAEDEAIIGGQRATGRDLERVKHSLNAVRNVAAIKSHARVWSRNVVAGGALRAGKGLGTSASGSAALAMAAIAAAFGADAVQNWRFVSAMSRLLAGSGCRAATGGVSLWMSYPGIAHENSFAVRLDTRGQLASMRLVTVPLDSRIGLKTESAHADAPNSPLFRCWMRNRRDEVLRCIEAVMAGDWLTVAQMAEADSITLHAVTMTGGVEHKLFAWEPENITLFRACDALRAEGVPVYFSTDTGPTTVLLTDAPHAAQVLARIRALGFDAVEGNIAPGAQLVDVESAREALES</sequence>
<gene>
    <name evidence="5" type="ORF">CUN48_00040</name>
</gene>
<dbReference type="Pfam" id="PF22700">
    <property type="entry name" value="MVD-like_N"/>
    <property type="match status" value="1"/>
</dbReference>
<evidence type="ECO:0000259" key="4">
    <source>
        <dbReference type="Pfam" id="PF22700"/>
    </source>
</evidence>
<dbReference type="InterPro" id="IPR053859">
    <property type="entry name" value="MVD-like_N"/>
</dbReference>
<dbReference type="Gene3D" id="3.30.70.890">
    <property type="entry name" value="GHMP kinase, C-terminal domain"/>
    <property type="match status" value="1"/>
</dbReference>
<dbReference type="InterPro" id="IPR014721">
    <property type="entry name" value="Ribsml_uS5_D2-typ_fold_subgr"/>
</dbReference>
<dbReference type="GO" id="GO:0016301">
    <property type="term" value="F:kinase activity"/>
    <property type="evidence" value="ECO:0007669"/>
    <property type="project" value="UniProtKB-KW"/>
</dbReference>
<evidence type="ECO:0000256" key="2">
    <source>
        <dbReference type="ARBA" id="ARBA00023098"/>
    </source>
</evidence>
<dbReference type="Proteomes" id="UP000230790">
    <property type="component" value="Unassembled WGS sequence"/>
</dbReference>
<evidence type="ECO:0000313" key="5">
    <source>
        <dbReference type="EMBL" id="PJF49118.1"/>
    </source>
</evidence>
<evidence type="ECO:0000256" key="3">
    <source>
        <dbReference type="ARBA" id="ARBA00023239"/>
    </source>
</evidence>
<dbReference type="PANTHER" id="PTHR10977:SF3">
    <property type="entry name" value="DIPHOSPHOMEVALONATE DECARBOXYLASE"/>
    <property type="match status" value="1"/>
</dbReference>
<dbReference type="AlphaFoldDB" id="A0A2M8QH66"/>
<dbReference type="Gene3D" id="3.30.230.10">
    <property type="match status" value="1"/>
</dbReference>
<dbReference type="InterPro" id="IPR020568">
    <property type="entry name" value="Ribosomal_Su5_D2-typ_SF"/>
</dbReference>
<feature type="domain" description="Diphosphomevalonate decarboxylase-like N-terminal" evidence="4">
    <location>
        <begin position="39"/>
        <end position="193"/>
    </location>
</feature>
<keyword evidence="2" id="KW-0443">Lipid metabolism</keyword>
<dbReference type="PIRSF" id="PIRSF015950">
    <property type="entry name" value="Mev_P_decrbx"/>
    <property type="match status" value="1"/>
</dbReference>
<proteinExistence type="predicted"/>
<dbReference type="SUPFAM" id="SSF55060">
    <property type="entry name" value="GHMP Kinase, C-terminal domain"/>
    <property type="match status" value="1"/>
</dbReference>
<dbReference type="EMBL" id="PGTN01000001">
    <property type="protein sequence ID" value="PJF49118.1"/>
    <property type="molecule type" value="Genomic_DNA"/>
</dbReference>
<keyword evidence="3" id="KW-0456">Lyase</keyword>
<dbReference type="GO" id="GO:0008299">
    <property type="term" value="P:isoprenoid biosynthetic process"/>
    <property type="evidence" value="ECO:0007669"/>
    <property type="project" value="InterPro"/>
</dbReference>
<protein>
    <submittedName>
        <fullName evidence="5">GHMP kinase</fullName>
    </submittedName>
</protein>